<dbReference type="InterPro" id="IPR011992">
    <property type="entry name" value="EF-hand-dom_pair"/>
</dbReference>
<dbReference type="SUPFAM" id="SSF47473">
    <property type="entry name" value="EF-hand"/>
    <property type="match status" value="2"/>
</dbReference>
<comment type="caution">
    <text evidence="12">The sequence shown here is derived from an EMBL/GenBank/DDBJ whole genome shotgun (WGS) entry which is preliminary data.</text>
</comment>
<keyword evidence="2 10" id="KW-0732">Signal</keyword>
<dbReference type="Gene3D" id="1.10.238.10">
    <property type="entry name" value="EF-hand"/>
    <property type="match status" value="3"/>
</dbReference>
<evidence type="ECO:0000256" key="6">
    <source>
        <dbReference type="ARBA" id="ARBA00023180"/>
    </source>
</evidence>
<dbReference type="GO" id="GO:0005796">
    <property type="term" value="C:Golgi lumen"/>
    <property type="evidence" value="ECO:0007669"/>
    <property type="project" value="UniProtKB-SubCell"/>
</dbReference>
<feature type="signal peptide" evidence="10">
    <location>
        <begin position="1"/>
        <end position="20"/>
    </location>
</feature>
<evidence type="ECO:0000256" key="4">
    <source>
        <dbReference type="ARBA" id="ARBA00022837"/>
    </source>
</evidence>
<dbReference type="AlphaFoldDB" id="A0A8B6DSQ5"/>
<evidence type="ECO:0000256" key="10">
    <source>
        <dbReference type="SAM" id="SignalP"/>
    </source>
</evidence>
<dbReference type="PROSITE" id="PS50222">
    <property type="entry name" value="EF_HAND_2"/>
    <property type="match status" value="5"/>
</dbReference>
<evidence type="ECO:0000313" key="13">
    <source>
        <dbReference type="Proteomes" id="UP000596742"/>
    </source>
</evidence>
<keyword evidence="5" id="KW-0333">Golgi apparatus</keyword>
<dbReference type="PANTHER" id="PTHR10827:SF98">
    <property type="entry name" value="45 KDA CALCIUM-BINDING PROTEIN"/>
    <property type="match status" value="1"/>
</dbReference>
<dbReference type="GO" id="GO:0005783">
    <property type="term" value="C:endoplasmic reticulum"/>
    <property type="evidence" value="ECO:0007669"/>
    <property type="project" value="TreeGrafter"/>
</dbReference>
<evidence type="ECO:0000256" key="1">
    <source>
        <dbReference type="ARBA" id="ARBA00022723"/>
    </source>
</evidence>
<feature type="domain" description="EF-hand" evidence="11">
    <location>
        <begin position="119"/>
        <end position="154"/>
    </location>
</feature>
<dbReference type="Proteomes" id="UP000596742">
    <property type="component" value="Unassembled WGS sequence"/>
</dbReference>
<sequence length="362" mass="41995">MKGKRLCIVIMILVVHIVNGRPKIPLKEVDADQPLPLDKLEPPDHLEAVRFEQDGMLNKDFHKEAFIGNHEEIDDDPVDIADSKLKDIFNKVDTDSDSHMSLIEIESWIQDKIRQHFDEALEENAHIFTHMDPDGDGLVDWKDYYKHFLLAKKYDVDKIDSFLKDYGDQALDMKDTGESSSIKEGNLKLRESDRDQLVRYKFKWTDVEQMPMDNKLNKEEFLAFRHPEQSGLAMKKMIETILNSLDTNNDGKLTLTEFVALPPGDVEDDEQKKLDDRYQDERKKEFINAIDVDKNGIATQKELEDYVDPRNPQQSKAEAVNLLQMLDDNKDGKVSIAEMFKHKDIFVDSKCVNVKRSLHDEF</sequence>
<keyword evidence="1" id="KW-0479">Metal-binding</keyword>
<accession>A0A8B6DSQ5</accession>
<dbReference type="SMART" id="SM00054">
    <property type="entry name" value="EFh"/>
    <property type="match status" value="4"/>
</dbReference>
<name>A0A8B6DSQ5_MYTGA</name>
<keyword evidence="6" id="KW-0325">Glycoprotein</keyword>
<dbReference type="EMBL" id="UYJE01003962">
    <property type="protein sequence ID" value="VDI23689.1"/>
    <property type="molecule type" value="Genomic_DNA"/>
</dbReference>
<dbReference type="GO" id="GO:0005509">
    <property type="term" value="F:calcium ion binding"/>
    <property type="evidence" value="ECO:0007669"/>
    <property type="project" value="InterPro"/>
</dbReference>
<dbReference type="PROSITE" id="PS00018">
    <property type="entry name" value="EF_HAND_1"/>
    <property type="match status" value="3"/>
</dbReference>
<dbReference type="Pfam" id="PF13202">
    <property type="entry name" value="EF-hand_5"/>
    <property type="match status" value="2"/>
</dbReference>
<feature type="domain" description="EF-hand" evidence="11">
    <location>
        <begin position="233"/>
        <end position="268"/>
    </location>
</feature>
<evidence type="ECO:0000256" key="3">
    <source>
        <dbReference type="ARBA" id="ARBA00022737"/>
    </source>
</evidence>
<keyword evidence="3" id="KW-0677">Repeat</keyword>
<evidence type="ECO:0000256" key="9">
    <source>
        <dbReference type="ARBA" id="ARBA00031511"/>
    </source>
</evidence>
<dbReference type="InterPro" id="IPR002048">
    <property type="entry name" value="EF_hand_dom"/>
</dbReference>
<feature type="chain" id="PRO_5032737484" description="45 kDa calcium-binding protein" evidence="10">
    <location>
        <begin position="21"/>
        <end position="362"/>
    </location>
</feature>
<dbReference type="OrthoDB" id="9978834at2759"/>
<dbReference type="InterPro" id="IPR018247">
    <property type="entry name" value="EF_Hand_1_Ca_BS"/>
</dbReference>
<organism evidence="12 13">
    <name type="scientific">Mytilus galloprovincialis</name>
    <name type="common">Mediterranean mussel</name>
    <dbReference type="NCBI Taxonomy" id="29158"/>
    <lineage>
        <taxon>Eukaryota</taxon>
        <taxon>Metazoa</taxon>
        <taxon>Spiralia</taxon>
        <taxon>Lophotrochozoa</taxon>
        <taxon>Mollusca</taxon>
        <taxon>Bivalvia</taxon>
        <taxon>Autobranchia</taxon>
        <taxon>Pteriomorphia</taxon>
        <taxon>Mytilida</taxon>
        <taxon>Mytiloidea</taxon>
        <taxon>Mytilidae</taxon>
        <taxon>Mytilinae</taxon>
        <taxon>Mytilus</taxon>
    </lineage>
</organism>
<keyword evidence="13" id="KW-1185">Reference proteome</keyword>
<evidence type="ECO:0000313" key="12">
    <source>
        <dbReference type="EMBL" id="VDI23689.1"/>
    </source>
</evidence>
<evidence type="ECO:0000259" key="11">
    <source>
        <dbReference type="PROSITE" id="PS50222"/>
    </source>
</evidence>
<reference evidence="12" key="1">
    <citation type="submission" date="2018-11" db="EMBL/GenBank/DDBJ databases">
        <authorList>
            <person name="Alioto T."/>
            <person name="Alioto T."/>
        </authorList>
    </citation>
    <scope>NUCLEOTIDE SEQUENCE</scope>
</reference>
<protein>
    <recommendedName>
        <fullName evidence="8">45 kDa calcium-binding protein</fullName>
    </recommendedName>
    <alternativeName>
        <fullName evidence="9">Stromal cell-derived factor 4</fullName>
    </alternativeName>
</protein>
<feature type="domain" description="EF-hand" evidence="11">
    <location>
        <begin position="80"/>
        <end position="115"/>
    </location>
</feature>
<dbReference type="GO" id="GO:0017156">
    <property type="term" value="P:calcium-ion regulated exocytosis"/>
    <property type="evidence" value="ECO:0007669"/>
    <property type="project" value="TreeGrafter"/>
</dbReference>
<gene>
    <name evidence="12" type="ORF">MGAL_10B057491</name>
</gene>
<feature type="domain" description="EF-hand" evidence="11">
    <location>
        <begin position="314"/>
        <end position="349"/>
    </location>
</feature>
<comment type="subcellular location">
    <subcellularLocation>
        <location evidence="7">Golgi apparatus lumen</location>
    </subcellularLocation>
</comment>
<evidence type="ECO:0000256" key="8">
    <source>
        <dbReference type="ARBA" id="ARBA00023817"/>
    </source>
</evidence>
<dbReference type="PANTHER" id="PTHR10827">
    <property type="entry name" value="RETICULOCALBIN"/>
    <property type="match status" value="1"/>
</dbReference>
<proteinExistence type="predicted"/>
<dbReference type="CDD" id="cd16225">
    <property type="entry name" value="EFh_CREC_cab45"/>
    <property type="match status" value="1"/>
</dbReference>
<keyword evidence="4" id="KW-0106">Calcium</keyword>
<dbReference type="InterPro" id="IPR027240">
    <property type="entry name" value="CAB45_EFh"/>
</dbReference>
<feature type="domain" description="EF-hand" evidence="11">
    <location>
        <begin position="278"/>
        <end position="313"/>
    </location>
</feature>
<evidence type="ECO:0000256" key="5">
    <source>
        <dbReference type="ARBA" id="ARBA00023034"/>
    </source>
</evidence>
<evidence type="ECO:0000256" key="2">
    <source>
        <dbReference type="ARBA" id="ARBA00022729"/>
    </source>
</evidence>
<evidence type="ECO:0000256" key="7">
    <source>
        <dbReference type="ARBA" id="ARBA00023769"/>
    </source>
</evidence>